<dbReference type="EMBL" id="LR026988">
    <property type="protein sequence ID" value="VDB83516.1"/>
    <property type="molecule type" value="Genomic_DNA"/>
</dbReference>
<reference evidence="1 2" key="1">
    <citation type="submission" date="2018-08" db="EMBL/GenBank/DDBJ databases">
        <authorList>
            <person name="Muller C M."/>
        </authorList>
    </citation>
    <scope>NUCLEOTIDE SEQUENCE [LARGE SCALE GENOMIC DNA]</scope>
</reference>
<dbReference type="Proteomes" id="UP000324639">
    <property type="component" value="Chromosome Bgt_-05"/>
</dbReference>
<gene>
    <name evidence="1" type="ORF">BGT96224V316_LOCUS2713</name>
</gene>
<organism evidence="1 2">
    <name type="scientific">Blumeria graminis f. sp. tritici</name>
    <dbReference type="NCBI Taxonomy" id="62690"/>
    <lineage>
        <taxon>Eukaryota</taxon>
        <taxon>Fungi</taxon>
        <taxon>Dikarya</taxon>
        <taxon>Ascomycota</taxon>
        <taxon>Pezizomycotina</taxon>
        <taxon>Leotiomycetes</taxon>
        <taxon>Erysiphales</taxon>
        <taxon>Erysiphaceae</taxon>
        <taxon>Blumeria</taxon>
    </lineage>
</organism>
<protein>
    <submittedName>
        <fullName evidence="1">Bgt-20145-2</fullName>
    </submittedName>
</protein>
<sequence length="69" mass="7749">LNLAEQGVWDWIASFNNLFLSQLSEFPSLPSEQFPALIRKKNDLPLSGKISLSSNIGGFSRDRRQGQID</sequence>
<feature type="non-terminal residue" evidence="1">
    <location>
        <position position="69"/>
    </location>
</feature>
<dbReference type="AlphaFoldDB" id="A0A9X9ME94"/>
<accession>A0A9X9ME94</accession>
<evidence type="ECO:0000313" key="1">
    <source>
        <dbReference type="EMBL" id="VDB83516.1"/>
    </source>
</evidence>
<evidence type="ECO:0000313" key="2">
    <source>
        <dbReference type="Proteomes" id="UP000324639"/>
    </source>
</evidence>
<keyword evidence="2" id="KW-1185">Reference proteome</keyword>
<name>A0A9X9ME94_BLUGR</name>
<feature type="non-terminal residue" evidence="1">
    <location>
        <position position="1"/>
    </location>
</feature>
<proteinExistence type="predicted"/>